<dbReference type="EMBL" id="GBXM01103388">
    <property type="protein sequence ID" value="JAH05189.1"/>
    <property type="molecule type" value="Transcribed_RNA"/>
</dbReference>
<dbReference type="EMBL" id="GBXM01070883">
    <property type="protein sequence ID" value="JAH37694.1"/>
    <property type="molecule type" value="Transcribed_RNA"/>
</dbReference>
<reference evidence="1" key="2">
    <citation type="journal article" date="2015" name="Fish Shellfish Immunol.">
        <title>Early steps in the European eel (Anguilla anguilla)-Vibrio vulnificus interaction in the gills: Role of the RtxA13 toxin.</title>
        <authorList>
            <person name="Callol A."/>
            <person name="Pajuelo D."/>
            <person name="Ebbesson L."/>
            <person name="Teles M."/>
            <person name="MacKenzie S."/>
            <person name="Amaro C."/>
        </authorList>
    </citation>
    <scope>NUCLEOTIDE SEQUENCE</scope>
</reference>
<accession>A0A0E9R2I2</accession>
<sequence>MKPMNQPPTYKDDKLRCKILQRYEYNYPSQLTPINN</sequence>
<organism evidence="1">
    <name type="scientific">Anguilla anguilla</name>
    <name type="common">European freshwater eel</name>
    <name type="synonym">Muraena anguilla</name>
    <dbReference type="NCBI Taxonomy" id="7936"/>
    <lineage>
        <taxon>Eukaryota</taxon>
        <taxon>Metazoa</taxon>
        <taxon>Chordata</taxon>
        <taxon>Craniata</taxon>
        <taxon>Vertebrata</taxon>
        <taxon>Euteleostomi</taxon>
        <taxon>Actinopterygii</taxon>
        <taxon>Neopterygii</taxon>
        <taxon>Teleostei</taxon>
        <taxon>Anguilliformes</taxon>
        <taxon>Anguillidae</taxon>
        <taxon>Anguilla</taxon>
    </lineage>
</organism>
<protein>
    <submittedName>
        <fullName evidence="1">Uncharacterized protein</fullName>
    </submittedName>
</protein>
<evidence type="ECO:0000313" key="1">
    <source>
        <dbReference type="EMBL" id="JAH23309.1"/>
    </source>
</evidence>
<dbReference type="AlphaFoldDB" id="A0A0E9R2I2"/>
<name>A0A0E9R2I2_ANGAN</name>
<proteinExistence type="predicted"/>
<dbReference type="EMBL" id="GBXM01072663">
    <property type="protein sequence ID" value="JAH35914.1"/>
    <property type="molecule type" value="Transcribed_RNA"/>
</dbReference>
<dbReference type="EMBL" id="GBXM01085268">
    <property type="protein sequence ID" value="JAH23309.1"/>
    <property type="molecule type" value="Transcribed_RNA"/>
</dbReference>
<dbReference type="EMBL" id="GBXM01075054">
    <property type="protein sequence ID" value="JAH33523.1"/>
    <property type="molecule type" value="Transcribed_RNA"/>
</dbReference>
<reference evidence="1" key="1">
    <citation type="submission" date="2014-11" db="EMBL/GenBank/DDBJ databases">
        <authorList>
            <person name="Amaro Gonzalez C."/>
        </authorList>
    </citation>
    <scope>NUCLEOTIDE SEQUENCE</scope>
</reference>
<dbReference type="EMBL" id="GBXM01060998">
    <property type="protein sequence ID" value="JAH47579.1"/>
    <property type="molecule type" value="Transcribed_RNA"/>
</dbReference>
<dbReference type="EMBL" id="GBXM01072743">
    <property type="protein sequence ID" value="JAH35834.1"/>
    <property type="molecule type" value="Transcribed_RNA"/>
</dbReference>